<dbReference type="EMBL" id="JAAIWM010000003">
    <property type="protein sequence ID" value="NEY72224.1"/>
    <property type="molecule type" value="Genomic_DNA"/>
</dbReference>
<evidence type="ECO:0000313" key="2">
    <source>
        <dbReference type="Proteomes" id="UP000481043"/>
    </source>
</evidence>
<sequence>MFSHPRDFSYFQTLKQSSQAVFQLLQNTIGINTFFLAVNDQKTNYFIEAFNREETLVEVGTSLPFDSVY</sequence>
<dbReference type="Proteomes" id="UP000481043">
    <property type="component" value="Unassembled WGS sequence"/>
</dbReference>
<reference evidence="1 2" key="1">
    <citation type="submission" date="2020-02" db="EMBL/GenBank/DDBJ databases">
        <title>Bacillus aquiflavi sp. nov., isolated from yellow water of strong flavor Chinese baijiu in Yibin region of China.</title>
        <authorList>
            <person name="Xie J."/>
        </authorList>
    </citation>
    <scope>NUCLEOTIDE SEQUENCE [LARGE SCALE GENOMIC DNA]</scope>
    <source>
        <strain evidence="1 2">SA4</strain>
    </source>
</reference>
<proteinExistence type="predicted"/>
<name>A0A6M0Q7B6_9BACI</name>
<dbReference type="AlphaFoldDB" id="A0A6M0Q7B6"/>
<gene>
    <name evidence="1" type="ORF">G4D63_10860</name>
</gene>
<dbReference type="RefSeq" id="WP_163179683.1">
    <property type="nucleotide sequence ID" value="NZ_JAAIWM010000003.1"/>
</dbReference>
<evidence type="ECO:0000313" key="1">
    <source>
        <dbReference type="EMBL" id="NEY72224.1"/>
    </source>
</evidence>
<keyword evidence="2" id="KW-1185">Reference proteome</keyword>
<protein>
    <submittedName>
        <fullName evidence="1">Uncharacterized protein</fullName>
    </submittedName>
</protein>
<organism evidence="1 2">
    <name type="scientific">Bacillus mesophilus</name>
    <dbReference type="NCBI Taxonomy" id="1808955"/>
    <lineage>
        <taxon>Bacteria</taxon>
        <taxon>Bacillati</taxon>
        <taxon>Bacillota</taxon>
        <taxon>Bacilli</taxon>
        <taxon>Bacillales</taxon>
        <taxon>Bacillaceae</taxon>
        <taxon>Bacillus</taxon>
    </lineage>
</organism>
<comment type="caution">
    <text evidence="1">The sequence shown here is derived from an EMBL/GenBank/DDBJ whole genome shotgun (WGS) entry which is preliminary data.</text>
</comment>
<accession>A0A6M0Q7B6</accession>